<sequence length="257" mass="29444">MKRFLILFICLSHQLTAQDLNLKGFTPNYYQTGNISGGLGYNLNVSSISSLSETIANKEYPSGQLHFVAQLLLIQKFNKHLTAGVGYGYGNHNIFGLKETENRYIGQVGYLHNFGKLAVTHRLRYEYRTPKNLKTNIVDDASILRYQTYFTLPLYNPKETKKGFYLSASNEAFLYLKGATNGPVSAKNGVYEMSNLSEDWAHLSCGYNMSGKARVELGYCFQALIRDKQYDVRYLNLAQLNVYVNLNWEDLQSWWYL</sequence>
<evidence type="ECO:0000256" key="1">
    <source>
        <dbReference type="SAM" id="SignalP"/>
    </source>
</evidence>
<keyword evidence="3" id="KW-1185">Reference proteome</keyword>
<dbReference type="AlphaFoldDB" id="A0A316EFU1"/>
<dbReference type="EMBL" id="QGGO01000001">
    <property type="protein sequence ID" value="PWK29175.1"/>
    <property type="molecule type" value="Genomic_DNA"/>
</dbReference>
<evidence type="ECO:0000313" key="3">
    <source>
        <dbReference type="Proteomes" id="UP000245489"/>
    </source>
</evidence>
<name>A0A316EFU1_9BACT</name>
<feature type="chain" id="PRO_5016275231" evidence="1">
    <location>
        <begin position="18"/>
        <end position="257"/>
    </location>
</feature>
<gene>
    <name evidence="2" type="ORF">LV89_00013</name>
</gene>
<dbReference type="Proteomes" id="UP000245489">
    <property type="component" value="Unassembled WGS sequence"/>
</dbReference>
<comment type="caution">
    <text evidence="2">The sequence shown here is derived from an EMBL/GenBank/DDBJ whole genome shotgun (WGS) entry which is preliminary data.</text>
</comment>
<dbReference type="OrthoDB" id="1118734at2"/>
<organism evidence="2 3">
    <name type="scientific">Arcicella aurantiaca</name>
    <dbReference type="NCBI Taxonomy" id="591202"/>
    <lineage>
        <taxon>Bacteria</taxon>
        <taxon>Pseudomonadati</taxon>
        <taxon>Bacteroidota</taxon>
        <taxon>Cytophagia</taxon>
        <taxon>Cytophagales</taxon>
        <taxon>Flectobacillaceae</taxon>
        <taxon>Arcicella</taxon>
    </lineage>
</organism>
<dbReference type="Pfam" id="PF10677">
    <property type="entry name" value="DUF2490"/>
    <property type="match status" value="1"/>
</dbReference>
<protein>
    <submittedName>
        <fullName evidence="2">Uncharacterized protein DUF2490</fullName>
    </submittedName>
</protein>
<proteinExistence type="predicted"/>
<keyword evidence="1" id="KW-0732">Signal</keyword>
<accession>A0A316EFU1</accession>
<feature type="signal peptide" evidence="1">
    <location>
        <begin position="1"/>
        <end position="17"/>
    </location>
</feature>
<reference evidence="2 3" key="1">
    <citation type="submission" date="2018-05" db="EMBL/GenBank/DDBJ databases">
        <title>Genomic Encyclopedia of Archaeal and Bacterial Type Strains, Phase II (KMG-II): from individual species to whole genera.</title>
        <authorList>
            <person name="Goeker M."/>
        </authorList>
    </citation>
    <scope>NUCLEOTIDE SEQUENCE [LARGE SCALE GENOMIC DNA]</scope>
    <source>
        <strain evidence="2 3">DSM 22214</strain>
    </source>
</reference>
<dbReference type="InterPro" id="IPR019619">
    <property type="entry name" value="DUF2490"/>
</dbReference>
<evidence type="ECO:0000313" key="2">
    <source>
        <dbReference type="EMBL" id="PWK29175.1"/>
    </source>
</evidence>
<dbReference type="RefSeq" id="WP_109740813.1">
    <property type="nucleotide sequence ID" value="NZ_QGGO01000001.1"/>
</dbReference>